<dbReference type="AlphaFoldDB" id="A0A5R9F3S8"/>
<dbReference type="InterPro" id="IPR051461">
    <property type="entry name" value="UPF0750_membrane"/>
</dbReference>
<dbReference type="EMBL" id="SWLG01000004">
    <property type="protein sequence ID" value="TLS38342.1"/>
    <property type="molecule type" value="Genomic_DNA"/>
</dbReference>
<evidence type="ECO:0000256" key="3">
    <source>
        <dbReference type="ARBA" id="ARBA00022692"/>
    </source>
</evidence>
<accession>A0A5R9F3S8</accession>
<feature type="transmembrane region" description="Helical" evidence="6">
    <location>
        <begin position="46"/>
        <end position="67"/>
    </location>
</feature>
<dbReference type="Pfam" id="PF02588">
    <property type="entry name" value="YitT_membrane"/>
    <property type="match status" value="1"/>
</dbReference>
<evidence type="ECO:0000313" key="8">
    <source>
        <dbReference type="Proteomes" id="UP000308230"/>
    </source>
</evidence>
<feature type="transmembrane region" description="Helical" evidence="6">
    <location>
        <begin position="151"/>
        <end position="175"/>
    </location>
</feature>
<proteinExistence type="predicted"/>
<dbReference type="PANTHER" id="PTHR33545">
    <property type="entry name" value="UPF0750 MEMBRANE PROTEIN YITT-RELATED"/>
    <property type="match status" value="1"/>
</dbReference>
<comment type="subcellular location">
    <subcellularLocation>
        <location evidence="1">Cell membrane</location>
        <topology evidence="1">Multi-pass membrane protein</topology>
    </subcellularLocation>
</comment>
<keyword evidence="4 6" id="KW-1133">Transmembrane helix</keyword>
<gene>
    <name evidence="7" type="ORF">FCL54_06185</name>
</gene>
<comment type="caution">
    <text evidence="7">The sequence shown here is derived from an EMBL/GenBank/DDBJ whole genome shotgun (WGS) entry which is preliminary data.</text>
</comment>
<evidence type="ECO:0000256" key="4">
    <source>
        <dbReference type="ARBA" id="ARBA00022989"/>
    </source>
</evidence>
<keyword evidence="3 6" id="KW-0812">Transmembrane</keyword>
<organism evidence="7 8">
    <name type="scientific">Exobacillus caeni</name>
    <dbReference type="NCBI Taxonomy" id="2574798"/>
    <lineage>
        <taxon>Bacteria</taxon>
        <taxon>Bacillati</taxon>
        <taxon>Bacillota</taxon>
        <taxon>Bacilli</taxon>
        <taxon>Bacillales</taxon>
        <taxon>Guptibacillaceae</taxon>
        <taxon>Exobacillus</taxon>
    </lineage>
</organism>
<sequence>MKREVNRYFFLLGGAVLQGLAMSLFLFPHGIPSGGAAGTAILLNHWFHLSLGFSLWLVNFLLLVLAINSFGYGWTMRTMFSVTITSYTVNVIGKTMYMPHVSLWIDLIVGGLVFGLGVGLLIRNGASSGGMVIPALVIASYRRCPPGKAMFWINLIIFILTASVVNMSVVVYAVLCQWLSTKVIDFVYRFQLKQPLALSVGWRKR</sequence>
<name>A0A5R9F3S8_9BACL</name>
<dbReference type="InterPro" id="IPR003740">
    <property type="entry name" value="YitT"/>
</dbReference>
<keyword evidence="8" id="KW-1185">Reference proteome</keyword>
<dbReference type="Proteomes" id="UP000308230">
    <property type="component" value="Unassembled WGS sequence"/>
</dbReference>
<dbReference type="GO" id="GO:0005886">
    <property type="term" value="C:plasma membrane"/>
    <property type="evidence" value="ECO:0007669"/>
    <property type="project" value="UniProtKB-SubCell"/>
</dbReference>
<dbReference type="PANTHER" id="PTHR33545:SF9">
    <property type="entry name" value="UPF0750 MEMBRANE PROTEIN YITE"/>
    <property type="match status" value="1"/>
</dbReference>
<evidence type="ECO:0000256" key="6">
    <source>
        <dbReference type="SAM" id="Phobius"/>
    </source>
</evidence>
<protein>
    <submittedName>
        <fullName evidence="7">YitT family protein</fullName>
    </submittedName>
</protein>
<feature type="transmembrane region" description="Helical" evidence="6">
    <location>
        <begin position="103"/>
        <end position="122"/>
    </location>
</feature>
<dbReference type="OrthoDB" id="2182285at2"/>
<evidence type="ECO:0000313" key="7">
    <source>
        <dbReference type="EMBL" id="TLS38342.1"/>
    </source>
</evidence>
<reference evidence="7 8" key="1">
    <citation type="submission" date="2019-04" db="EMBL/GenBank/DDBJ databases">
        <title>Bacillus caeni sp. nov., a bacterium isolated from mangrove sediment.</title>
        <authorList>
            <person name="Huang H."/>
            <person name="Mo K."/>
            <person name="Hu Y."/>
        </authorList>
    </citation>
    <scope>NUCLEOTIDE SEQUENCE [LARGE SCALE GENOMIC DNA]</scope>
    <source>
        <strain evidence="7 8">HB172195</strain>
    </source>
</reference>
<evidence type="ECO:0000256" key="5">
    <source>
        <dbReference type="ARBA" id="ARBA00023136"/>
    </source>
</evidence>
<keyword evidence="2" id="KW-1003">Cell membrane</keyword>
<evidence type="ECO:0000256" key="2">
    <source>
        <dbReference type="ARBA" id="ARBA00022475"/>
    </source>
</evidence>
<keyword evidence="5 6" id="KW-0472">Membrane</keyword>
<evidence type="ECO:0000256" key="1">
    <source>
        <dbReference type="ARBA" id="ARBA00004651"/>
    </source>
</evidence>